<keyword evidence="5" id="KW-0698">rRNA processing</keyword>
<feature type="binding site" evidence="5">
    <location>
        <position position="72"/>
    </location>
    <ligand>
        <name>S-adenosyl-L-methionine</name>
        <dbReference type="ChEBI" id="CHEBI:59789"/>
    </ligand>
</feature>
<keyword evidence="5" id="KW-0963">Cytoplasm</keyword>
<evidence type="ECO:0000256" key="1">
    <source>
        <dbReference type="ARBA" id="ARBA00022603"/>
    </source>
</evidence>
<dbReference type="Proteomes" id="UP000321201">
    <property type="component" value="Unassembled WGS sequence"/>
</dbReference>
<accession>A0A5C7EK92</accession>
<name>A0A5C7EK92_9PROT</name>
<evidence type="ECO:0000256" key="4">
    <source>
        <dbReference type="ARBA" id="ARBA00038303"/>
    </source>
</evidence>
<dbReference type="Pfam" id="PF02590">
    <property type="entry name" value="SPOUT_MTase"/>
    <property type="match status" value="1"/>
</dbReference>
<protein>
    <recommendedName>
        <fullName evidence="5">Ribosomal RNA large subunit methyltransferase H</fullName>
        <ecNumber evidence="5">2.1.1.177</ecNumber>
    </recommendedName>
    <alternativeName>
        <fullName evidence="5">23S rRNA (pseudouridine1915-N3)-methyltransferase</fullName>
    </alternativeName>
    <alternativeName>
        <fullName evidence="5">23S rRNA m3Psi1915 methyltransferase</fullName>
    </alternativeName>
    <alternativeName>
        <fullName evidence="5">rRNA (pseudouridine-N3-)-methyltransferase RlmH</fullName>
    </alternativeName>
</protein>
<comment type="function">
    <text evidence="5">Specifically methylates the pseudouridine at position 1915 (m3Psi1915) in 23S rRNA.</text>
</comment>
<dbReference type="HAMAP" id="MF_00658">
    <property type="entry name" value="23SrRNA_methyltr_H"/>
    <property type="match status" value="1"/>
</dbReference>
<dbReference type="Gene3D" id="3.40.1280.10">
    <property type="match status" value="1"/>
</dbReference>
<keyword evidence="3 5" id="KW-0949">S-adenosyl-L-methionine</keyword>
<evidence type="ECO:0000256" key="3">
    <source>
        <dbReference type="ARBA" id="ARBA00022691"/>
    </source>
</evidence>
<comment type="subcellular location">
    <subcellularLocation>
        <location evidence="5">Cytoplasm</location>
    </subcellularLocation>
</comment>
<gene>
    <name evidence="5 6" type="primary">rlmH</name>
    <name evidence="6" type="ORF">FR698_05330</name>
</gene>
<dbReference type="EMBL" id="VPFL01000005">
    <property type="protein sequence ID" value="TXF12651.1"/>
    <property type="molecule type" value="Genomic_DNA"/>
</dbReference>
<keyword evidence="2 5" id="KW-0808">Transferase</keyword>
<comment type="subunit">
    <text evidence="5">Homodimer.</text>
</comment>
<dbReference type="FunCoup" id="A0A5C7EK92">
    <property type="interactions" value="386"/>
</dbReference>
<organism evidence="6 7">
    <name type="scientific">Pelomicrobium methylotrophicum</name>
    <dbReference type="NCBI Taxonomy" id="2602750"/>
    <lineage>
        <taxon>Bacteria</taxon>
        <taxon>Pseudomonadati</taxon>
        <taxon>Pseudomonadota</taxon>
        <taxon>Hydrogenophilia</taxon>
        <taxon>Hydrogenophilia incertae sedis</taxon>
        <taxon>Pelomicrobium</taxon>
    </lineage>
</organism>
<dbReference type="AlphaFoldDB" id="A0A5C7EK92"/>
<dbReference type="NCBIfam" id="NF000986">
    <property type="entry name" value="PRK00103.1-4"/>
    <property type="match status" value="1"/>
</dbReference>
<dbReference type="InterPro" id="IPR029026">
    <property type="entry name" value="tRNA_m1G_MTases_N"/>
</dbReference>
<dbReference type="OrthoDB" id="9806643at2"/>
<dbReference type="InterPro" id="IPR029028">
    <property type="entry name" value="Alpha/beta_knot_MTases"/>
</dbReference>
<dbReference type="RefSeq" id="WP_147799143.1">
    <property type="nucleotide sequence ID" value="NZ_VPFL01000005.1"/>
</dbReference>
<dbReference type="GO" id="GO:0005737">
    <property type="term" value="C:cytoplasm"/>
    <property type="evidence" value="ECO:0007669"/>
    <property type="project" value="UniProtKB-SubCell"/>
</dbReference>
<dbReference type="SUPFAM" id="SSF75217">
    <property type="entry name" value="alpha/beta knot"/>
    <property type="match status" value="1"/>
</dbReference>
<evidence type="ECO:0000313" key="6">
    <source>
        <dbReference type="EMBL" id="TXF12651.1"/>
    </source>
</evidence>
<dbReference type="InParanoid" id="A0A5C7EK92"/>
<dbReference type="PIRSF" id="PIRSF004505">
    <property type="entry name" value="MT_bac"/>
    <property type="match status" value="1"/>
</dbReference>
<reference evidence="6 7" key="1">
    <citation type="submission" date="2019-08" db="EMBL/GenBank/DDBJ databases">
        <title>Pelomicrobium methylotrophicum gen. nov., sp. nov. a moderately thermophilic, facultatively anaerobic, lithoautotrophic and methylotrophic bacterium isolated from a terrestrial mud volcano.</title>
        <authorList>
            <person name="Slobodkina G.B."/>
            <person name="Merkel A.Y."/>
            <person name="Slobodkin A.I."/>
        </authorList>
    </citation>
    <scope>NUCLEOTIDE SEQUENCE [LARGE SCALE GENOMIC DNA]</scope>
    <source>
        <strain evidence="6 7">SM250</strain>
    </source>
</reference>
<feature type="binding site" evidence="5">
    <location>
        <begin position="122"/>
        <end position="127"/>
    </location>
    <ligand>
        <name>S-adenosyl-L-methionine</name>
        <dbReference type="ChEBI" id="CHEBI:59789"/>
    </ligand>
</feature>
<dbReference type="GO" id="GO:0070038">
    <property type="term" value="F:rRNA (pseudouridine-N3-)-methyltransferase activity"/>
    <property type="evidence" value="ECO:0007669"/>
    <property type="project" value="UniProtKB-UniRule"/>
</dbReference>
<keyword evidence="7" id="KW-1185">Reference proteome</keyword>
<evidence type="ECO:0000313" key="7">
    <source>
        <dbReference type="Proteomes" id="UP000321201"/>
    </source>
</evidence>
<sequence>MKLLVVAVGERVQQWVSAGFEEYARRMPREARIELIEIRPQRRTGKNAQQALRHERDRILAVLPAGCTRVVLDEQGEALDTRGLARFLSRCLASGRPAAFVIGGAGGLHPDVKREADLLLSLSPMTLPHGLARVVLAEQLYRSLTLLRGHPYHRGD</sequence>
<comment type="catalytic activity">
    <reaction evidence="5">
        <text>pseudouridine(1915) in 23S rRNA + S-adenosyl-L-methionine = N(3)-methylpseudouridine(1915) in 23S rRNA + S-adenosyl-L-homocysteine + H(+)</text>
        <dbReference type="Rhea" id="RHEA:42752"/>
        <dbReference type="Rhea" id="RHEA-COMP:10221"/>
        <dbReference type="Rhea" id="RHEA-COMP:10222"/>
        <dbReference type="ChEBI" id="CHEBI:15378"/>
        <dbReference type="ChEBI" id="CHEBI:57856"/>
        <dbReference type="ChEBI" id="CHEBI:59789"/>
        <dbReference type="ChEBI" id="CHEBI:65314"/>
        <dbReference type="ChEBI" id="CHEBI:74486"/>
        <dbReference type="EC" id="2.1.1.177"/>
    </reaction>
</comment>
<keyword evidence="1 5" id="KW-0489">Methyltransferase</keyword>
<dbReference type="CDD" id="cd18081">
    <property type="entry name" value="RlmH-like"/>
    <property type="match status" value="1"/>
</dbReference>
<dbReference type="InterPro" id="IPR003742">
    <property type="entry name" value="RlmH-like"/>
</dbReference>
<dbReference type="EC" id="2.1.1.177" evidence="5"/>
<dbReference type="PANTHER" id="PTHR33603">
    <property type="entry name" value="METHYLTRANSFERASE"/>
    <property type="match status" value="1"/>
</dbReference>
<comment type="similarity">
    <text evidence="4 5">Belongs to the RNA methyltransferase RlmH family.</text>
</comment>
<comment type="caution">
    <text evidence="6">The sequence shown here is derived from an EMBL/GenBank/DDBJ whole genome shotgun (WGS) entry which is preliminary data.</text>
</comment>
<evidence type="ECO:0000256" key="2">
    <source>
        <dbReference type="ARBA" id="ARBA00022679"/>
    </source>
</evidence>
<evidence type="ECO:0000256" key="5">
    <source>
        <dbReference type="HAMAP-Rule" id="MF_00658"/>
    </source>
</evidence>
<proteinExistence type="inferred from homology"/>
<feature type="binding site" evidence="5">
    <location>
        <position position="103"/>
    </location>
    <ligand>
        <name>S-adenosyl-L-methionine</name>
        <dbReference type="ChEBI" id="CHEBI:59789"/>
    </ligand>
</feature>
<dbReference type="PANTHER" id="PTHR33603:SF1">
    <property type="entry name" value="RIBOSOMAL RNA LARGE SUBUNIT METHYLTRANSFERASE H"/>
    <property type="match status" value="1"/>
</dbReference>